<evidence type="ECO:0000313" key="1">
    <source>
        <dbReference type="EMBL" id="GLS19933.1"/>
    </source>
</evidence>
<dbReference type="RefSeq" id="WP_284312995.1">
    <property type="nucleotide sequence ID" value="NZ_BSPC01000026.1"/>
</dbReference>
<dbReference type="EMBL" id="BSPC01000026">
    <property type="protein sequence ID" value="GLS19933.1"/>
    <property type="molecule type" value="Genomic_DNA"/>
</dbReference>
<keyword evidence="2" id="KW-1185">Reference proteome</keyword>
<reference evidence="2" key="1">
    <citation type="journal article" date="2019" name="Int. J. Syst. Evol. Microbiol.">
        <title>The Global Catalogue of Microorganisms (GCM) 10K type strain sequencing project: providing services to taxonomists for standard genome sequencing and annotation.</title>
        <authorList>
            <consortium name="The Broad Institute Genomics Platform"/>
            <consortium name="The Broad Institute Genome Sequencing Center for Infectious Disease"/>
            <person name="Wu L."/>
            <person name="Ma J."/>
        </authorList>
    </citation>
    <scope>NUCLEOTIDE SEQUENCE [LARGE SCALE GENOMIC DNA]</scope>
    <source>
        <strain evidence="2">NBRC 101365</strain>
    </source>
</reference>
<sequence length="305" mass="33959">MALRKMFEAAKQALRDIVSEATALRVALRWRRRGGQQGRTSGLPHPLVLSLTSYPPRFPTLAATLKSLLMQSVRPDHVELWIAEKDMAALPPAVLELRAHGLSIRACSDLRSYKKIIPALSAHPDAVIVTADDDAYYWPTWLEDLIAAYDPGRREVLCHRGHRIALRGDGLPAPYRTWEFDTPDRSSSLSTFPTGLGGVLYRPGILPAEAMREDLFRRYCPTGDDIWLFWMAALNGARFRKVGPIRRFILWRGGQDVALYNQNVVGEDGNDIQIAAMIEAYGFPPAVGSQDEAAIPSPRVAAYPD</sequence>
<name>A0ABQ6CI59_9HYPH</name>
<evidence type="ECO:0008006" key="3">
    <source>
        <dbReference type="Google" id="ProtNLM"/>
    </source>
</evidence>
<comment type="caution">
    <text evidence="1">The sequence shown here is derived from an EMBL/GenBank/DDBJ whole genome shotgun (WGS) entry which is preliminary data.</text>
</comment>
<evidence type="ECO:0000313" key="2">
    <source>
        <dbReference type="Proteomes" id="UP001156882"/>
    </source>
</evidence>
<dbReference type="InterPro" id="IPR029044">
    <property type="entry name" value="Nucleotide-diphossugar_trans"/>
</dbReference>
<proteinExistence type="predicted"/>
<gene>
    <name evidence="1" type="ORF">GCM10007874_29500</name>
</gene>
<dbReference type="Proteomes" id="UP001156882">
    <property type="component" value="Unassembled WGS sequence"/>
</dbReference>
<organism evidence="1 2">
    <name type="scientific">Labrys miyagiensis</name>
    <dbReference type="NCBI Taxonomy" id="346912"/>
    <lineage>
        <taxon>Bacteria</taxon>
        <taxon>Pseudomonadati</taxon>
        <taxon>Pseudomonadota</taxon>
        <taxon>Alphaproteobacteria</taxon>
        <taxon>Hyphomicrobiales</taxon>
        <taxon>Xanthobacteraceae</taxon>
        <taxon>Labrys</taxon>
    </lineage>
</organism>
<accession>A0ABQ6CI59</accession>
<protein>
    <recommendedName>
        <fullName evidence="3">Glycosyltransferase family 2 protein</fullName>
    </recommendedName>
</protein>
<dbReference type="SUPFAM" id="SSF53448">
    <property type="entry name" value="Nucleotide-diphospho-sugar transferases"/>
    <property type="match status" value="1"/>
</dbReference>